<evidence type="ECO:0000256" key="5">
    <source>
        <dbReference type="ARBA" id="ARBA00023141"/>
    </source>
</evidence>
<comment type="subunit">
    <text evidence="2 8">Tetramer of two alpha and two beta chains.</text>
</comment>
<dbReference type="EC" id="4.2.1.20" evidence="8"/>
<protein>
    <recommendedName>
        <fullName evidence="8">Tryptophan synthase alpha chain</fullName>
        <ecNumber evidence="8">4.2.1.20</ecNumber>
    </recommendedName>
</protein>
<feature type="active site" description="Proton acceptor" evidence="8">
    <location>
        <position position="56"/>
    </location>
</feature>
<evidence type="ECO:0000256" key="3">
    <source>
        <dbReference type="ARBA" id="ARBA00022605"/>
    </source>
</evidence>
<dbReference type="Proteomes" id="UP000614200">
    <property type="component" value="Unassembled WGS sequence"/>
</dbReference>
<organism evidence="10 11">
    <name type="scientific">Fusibacter ferrireducens</name>
    <dbReference type="NCBI Taxonomy" id="2785058"/>
    <lineage>
        <taxon>Bacteria</taxon>
        <taxon>Bacillati</taxon>
        <taxon>Bacillota</taxon>
        <taxon>Clostridia</taxon>
        <taxon>Eubacteriales</taxon>
        <taxon>Eubacteriales Family XII. Incertae Sedis</taxon>
        <taxon>Fusibacter</taxon>
    </lineage>
</organism>
<name>A0ABR9ZRZ9_9FIRM</name>
<keyword evidence="6 8" id="KW-0456">Lyase</keyword>
<dbReference type="InterPro" id="IPR002028">
    <property type="entry name" value="Trp_synthase_suA"/>
</dbReference>
<evidence type="ECO:0000256" key="8">
    <source>
        <dbReference type="HAMAP-Rule" id="MF_00131"/>
    </source>
</evidence>
<sequence length="249" mass="27765">MKTINTVFENNKKALISYVMVGDGGFEASLDYARFLIDSGIDLLELGMPFSDPAADGETILNAGLRALKAKTTFKDVIRFAETIHAETDMPMVVMTYLNPIYQFGFEKACELLSKAGVQGVIIPDLPHEESAEFKRIADRYEMNIIPLIALTTSENRVKEIVKESKGFIYLVAVKGITGTQRPDLKEVTFMTDKIKKYTQTPVVAGFGIRSREDINDFNQVVDGVVIASRFIDLRESGRLAEIKNIINI</sequence>
<dbReference type="HAMAP" id="MF_00131">
    <property type="entry name" value="Trp_synth_alpha"/>
    <property type="match status" value="1"/>
</dbReference>
<dbReference type="NCBIfam" id="TIGR00262">
    <property type="entry name" value="trpA"/>
    <property type="match status" value="1"/>
</dbReference>
<evidence type="ECO:0000256" key="2">
    <source>
        <dbReference type="ARBA" id="ARBA00011270"/>
    </source>
</evidence>
<evidence type="ECO:0000256" key="6">
    <source>
        <dbReference type="ARBA" id="ARBA00023239"/>
    </source>
</evidence>
<feature type="active site" description="Proton acceptor" evidence="8">
    <location>
        <position position="45"/>
    </location>
</feature>
<keyword evidence="5 8" id="KW-0057">Aromatic amino acid biosynthesis</keyword>
<keyword evidence="3 8" id="KW-0028">Amino-acid biosynthesis</keyword>
<evidence type="ECO:0000313" key="10">
    <source>
        <dbReference type="EMBL" id="MBF4692746.1"/>
    </source>
</evidence>
<dbReference type="InterPro" id="IPR011060">
    <property type="entry name" value="RibuloseP-bd_barrel"/>
</dbReference>
<dbReference type="Gene3D" id="3.20.20.70">
    <property type="entry name" value="Aldolase class I"/>
    <property type="match status" value="1"/>
</dbReference>
<comment type="catalytic activity">
    <reaction evidence="7 8">
        <text>(1S,2R)-1-C-(indol-3-yl)glycerol 3-phosphate + L-serine = D-glyceraldehyde 3-phosphate + L-tryptophan + H2O</text>
        <dbReference type="Rhea" id="RHEA:10532"/>
        <dbReference type="ChEBI" id="CHEBI:15377"/>
        <dbReference type="ChEBI" id="CHEBI:33384"/>
        <dbReference type="ChEBI" id="CHEBI:57912"/>
        <dbReference type="ChEBI" id="CHEBI:58866"/>
        <dbReference type="ChEBI" id="CHEBI:59776"/>
        <dbReference type="EC" id="4.2.1.20"/>
    </reaction>
</comment>
<evidence type="ECO:0000256" key="9">
    <source>
        <dbReference type="RuleBase" id="RU003662"/>
    </source>
</evidence>
<dbReference type="GO" id="GO:0004834">
    <property type="term" value="F:tryptophan synthase activity"/>
    <property type="evidence" value="ECO:0007669"/>
    <property type="project" value="UniProtKB-EC"/>
</dbReference>
<dbReference type="EMBL" id="JADKNH010000003">
    <property type="protein sequence ID" value="MBF4692746.1"/>
    <property type="molecule type" value="Genomic_DNA"/>
</dbReference>
<evidence type="ECO:0000313" key="11">
    <source>
        <dbReference type="Proteomes" id="UP000614200"/>
    </source>
</evidence>
<evidence type="ECO:0000256" key="4">
    <source>
        <dbReference type="ARBA" id="ARBA00022822"/>
    </source>
</evidence>
<evidence type="ECO:0000256" key="7">
    <source>
        <dbReference type="ARBA" id="ARBA00049047"/>
    </source>
</evidence>
<keyword evidence="11" id="KW-1185">Reference proteome</keyword>
<dbReference type="InterPro" id="IPR013785">
    <property type="entry name" value="Aldolase_TIM"/>
</dbReference>
<dbReference type="RefSeq" id="WP_194700985.1">
    <property type="nucleotide sequence ID" value="NZ_JADKNH010000003.1"/>
</dbReference>
<accession>A0ABR9ZRZ9</accession>
<proteinExistence type="inferred from homology"/>
<comment type="pathway">
    <text evidence="1 8">Amino-acid biosynthesis; L-tryptophan biosynthesis; L-tryptophan from chorismate: step 5/5.</text>
</comment>
<comment type="function">
    <text evidence="8">The alpha subunit is responsible for the aldol cleavage of indoleglycerol phosphate to indole and glyceraldehyde 3-phosphate.</text>
</comment>
<evidence type="ECO:0000256" key="1">
    <source>
        <dbReference type="ARBA" id="ARBA00004733"/>
    </source>
</evidence>
<dbReference type="PANTHER" id="PTHR43406:SF1">
    <property type="entry name" value="TRYPTOPHAN SYNTHASE ALPHA CHAIN, CHLOROPLASTIC"/>
    <property type="match status" value="1"/>
</dbReference>
<comment type="similarity">
    <text evidence="8 9">Belongs to the TrpA family.</text>
</comment>
<dbReference type="SUPFAM" id="SSF51366">
    <property type="entry name" value="Ribulose-phoshate binding barrel"/>
    <property type="match status" value="1"/>
</dbReference>
<dbReference type="CDD" id="cd04724">
    <property type="entry name" value="Tryptophan_synthase_alpha"/>
    <property type="match status" value="1"/>
</dbReference>
<keyword evidence="4 8" id="KW-0822">Tryptophan biosynthesis</keyword>
<reference evidence="10 11" key="1">
    <citation type="submission" date="2020-11" db="EMBL/GenBank/DDBJ databases">
        <title>Fusibacter basophilias sp. nov.</title>
        <authorList>
            <person name="Qiu D."/>
        </authorList>
    </citation>
    <scope>NUCLEOTIDE SEQUENCE [LARGE SCALE GENOMIC DNA]</scope>
    <source>
        <strain evidence="10 11">Q10-2</strain>
    </source>
</reference>
<comment type="caution">
    <text evidence="10">The sequence shown here is derived from an EMBL/GenBank/DDBJ whole genome shotgun (WGS) entry which is preliminary data.</text>
</comment>
<dbReference type="Pfam" id="PF00290">
    <property type="entry name" value="Trp_syntA"/>
    <property type="match status" value="1"/>
</dbReference>
<gene>
    <name evidence="8" type="primary">trpA</name>
    <name evidence="10" type="ORF">ISU02_06430</name>
</gene>
<dbReference type="PANTHER" id="PTHR43406">
    <property type="entry name" value="TRYPTOPHAN SYNTHASE, ALPHA CHAIN"/>
    <property type="match status" value="1"/>
</dbReference>